<protein>
    <recommendedName>
        <fullName evidence="3">tRNA threonylcarbamoyladenosine biosynthesis protein TsaE</fullName>
    </recommendedName>
    <alternativeName>
        <fullName evidence="10">t(6)A37 threonylcarbamoyladenosine biosynthesis protein TsaE</fullName>
    </alternativeName>
</protein>
<sequence>MTRTAPAAETSKEPRWELTLADETETAALAGVIARTLKAGDLMLLSGELGAGKTTFARALVRARAGDPDLEAPSPTFTLLQTYDLAGGPVVHADLYRLSGPDELEELGWDEAGDDAIVLVEWPDRLGPDLPPDRLELTLDAGDGDGARRATLIGHGAFAPRLVRLRDKRRFLDEAGWADAAHAHIQGDASGRIYERLTRAGRTAILMDAPARAPSPPLRDGKPYSVLAKLATDVKPFVAMADGLRALGYGAPEIYASDLKTGFLLVEDLGMEPVVAGGPIANRYETAVDLLADLHSRALPIELPVGAEVYRPPFYDSSAFLVECDLLNDWYLPEATGAAPQAEARAEFAALWAAALEPVLAEKLTWTLRDYHSPNLTWRGEEDGLKRLGLLDFQDAALGPPAYDVVSLLQDARVDVGEELEIALAARYIAARRKADPAFDPKLFARAYATMGAQRATKILGIFVRLARRDGKPGYLANIPRVQRALAANLAHPDLAELAAWYDAHLSPSAAPEPGPAEAAQT</sequence>
<evidence type="ECO:0000259" key="11">
    <source>
        <dbReference type="Pfam" id="PF01636"/>
    </source>
</evidence>
<dbReference type="GO" id="GO:0005737">
    <property type="term" value="C:cytoplasm"/>
    <property type="evidence" value="ECO:0007669"/>
    <property type="project" value="UniProtKB-SubCell"/>
</dbReference>
<dbReference type="GO" id="GO:0016740">
    <property type="term" value="F:transferase activity"/>
    <property type="evidence" value="ECO:0007669"/>
    <property type="project" value="UniProtKB-KW"/>
</dbReference>
<dbReference type="Pfam" id="PF01636">
    <property type="entry name" value="APH"/>
    <property type="match status" value="1"/>
</dbReference>
<dbReference type="EMBL" id="SIUB01000001">
    <property type="protein sequence ID" value="TBN55137.1"/>
    <property type="molecule type" value="Genomic_DNA"/>
</dbReference>
<proteinExistence type="inferred from homology"/>
<accession>A0A4Q9GTJ5</accession>
<dbReference type="Gene3D" id="3.90.1200.10">
    <property type="match status" value="1"/>
</dbReference>
<name>A0A4Q9GTJ5_9HYPH</name>
<dbReference type="PANTHER" id="PTHR33540:SF2">
    <property type="entry name" value="TRNA THREONYLCARBAMOYLADENOSINE BIOSYNTHESIS PROTEIN TSAE"/>
    <property type="match status" value="1"/>
</dbReference>
<comment type="subcellular location">
    <subcellularLocation>
        <location evidence="1">Cytoplasm</location>
    </subcellularLocation>
</comment>
<dbReference type="GO" id="GO:0005524">
    <property type="term" value="F:ATP binding"/>
    <property type="evidence" value="ECO:0007669"/>
    <property type="project" value="UniProtKB-KW"/>
</dbReference>
<dbReference type="Proteomes" id="UP000291613">
    <property type="component" value="Unassembled WGS sequence"/>
</dbReference>
<comment type="similarity">
    <text evidence="2">Belongs to the TsaE family.</text>
</comment>
<evidence type="ECO:0000313" key="12">
    <source>
        <dbReference type="EMBL" id="TBN55137.1"/>
    </source>
</evidence>
<dbReference type="AlphaFoldDB" id="A0A4Q9GTJ5"/>
<evidence type="ECO:0000256" key="4">
    <source>
        <dbReference type="ARBA" id="ARBA00022490"/>
    </source>
</evidence>
<dbReference type="GO" id="GO:0046872">
    <property type="term" value="F:metal ion binding"/>
    <property type="evidence" value="ECO:0007669"/>
    <property type="project" value="UniProtKB-KW"/>
</dbReference>
<evidence type="ECO:0000256" key="1">
    <source>
        <dbReference type="ARBA" id="ARBA00004496"/>
    </source>
</evidence>
<evidence type="ECO:0000313" key="13">
    <source>
        <dbReference type="Proteomes" id="UP000291613"/>
    </source>
</evidence>
<dbReference type="InterPro" id="IPR011009">
    <property type="entry name" value="Kinase-like_dom_sf"/>
</dbReference>
<evidence type="ECO:0000256" key="2">
    <source>
        <dbReference type="ARBA" id="ARBA00007599"/>
    </source>
</evidence>
<keyword evidence="13" id="KW-1185">Reference proteome</keyword>
<dbReference type="NCBIfam" id="TIGR00150">
    <property type="entry name" value="T6A_YjeE"/>
    <property type="match status" value="1"/>
</dbReference>
<dbReference type="RefSeq" id="WP_131001388.1">
    <property type="nucleotide sequence ID" value="NZ_JBHSZR010000002.1"/>
</dbReference>
<keyword evidence="8" id="KW-0067">ATP-binding</keyword>
<keyword evidence="5" id="KW-0819">tRNA processing</keyword>
<dbReference type="SUPFAM" id="SSF52540">
    <property type="entry name" value="P-loop containing nucleoside triphosphate hydrolases"/>
    <property type="match status" value="1"/>
</dbReference>
<evidence type="ECO:0000256" key="9">
    <source>
        <dbReference type="ARBA" id="ARBA00022842"/>
    </source>
</evidence>
<dbReference type="Gene3D" id="3.40.50.300">
    <property type="entry name" value="P-loop containing nucleotide triphosphate hydrolases"/>
    <property type="match status" value="1"/>
</dbReference>
<gene>
    <name evidence="12" type="primary">tsaE</name>
    <name evidence="12" type="ORF">EYR15_03080</name>
</gene>
<dbReference type="Gene3D" id="3.30.200.20">
    <property type="entry name" value="Phosphorylase Kinase, domain 1"/>
    <property type="match status" value="1"/>
</dbReference>
<dbReference type="PANTHER" id="PTHR33540">
    <property type="entry name" value="TRNA THREONYLCARBAMOYLADENOSINE BIOSYNTHESIS PROTEIN TSAE"/>
    <property type="match status" value="1"/>
</dbReference>
<evidence type="ECO:0000256" key="7">
    <source>
        <dbReference type="ARBA" id="ARBA00022741"/>
    </source>
</evidence>
<evidence type="ECO:0000256" key="8">
    <source>
        <dbReference type="ARBA" id="ARBA00022840"/>
    </source>
</evidence>
<keyword evidence="9" id="KW-0460">Magnesium</keyword>
<keyword evidence="7" id="KW-0547">Nucleotide-binding</keyword>
<reference evidence="12 13" key="1">
    <citation type="submission" date="2019-02" db="EMBL/GenBank/DDBJ databases">
        <title>Hansschlegelia quercus sp. nov., a novel methylotrophic bacterium from buds of oak (Quercus robur L.).</title>
        <authorList>
            <person name="Agafonova N.V."/>
            <person name="Kaparullina E.N."/>
            <person name="Grouzdev D.S."/>
            <person name="Doronina N.V."/>
        </authorList>
    </citation>
    <scope>NUCLEOTIDE SEQUENCE [LARGE SCALE GENOMIC DNA]</scope>
    <source>
        <strain evidence="12 13">Dub</strain>
    </source>
</reference>
<dbReference type="Pfam" id="PF02367">
    <property type="entry name" value="TsaE"/>
    <property type="match status" value="1"/>
</dbReference>
<evidence type="ECO:0000256" key="10">
    <source>
        <dbReference type="ARBA" id="ARBA00032441"/>
    </source>
</evidence>
<evidence type="ECO:0000256" key="6">
    <source>
        <dbReference type="ARBA" id="ARBA00022723"/>
    </source>
</evidence>
<organism evidence="12 13">
    <name type="scientific">Hansschlegelia quercus</name>
    <dbReference type="NCBI Taxonomy" id="2528245"/>
    <lineage>
        <taxon>Bacteria</taxon>
        <taxon>Pseudomonadati</taxon>
        <taxon>Pseudomonadota</taxon>
        <taxon>Alphaproteobacteria</taxon>
        <taxon>Hyphomicrobiales</taxon>
        <taxon>Methylopilaceae</taxon>
        <taxon>Hansschlegelia</taxon>
    </lineage>
</organism>
<dbReference type="InterPro" id="IPR002575">
    <property type="entry name" value="Aminoglycoside_PTrfase"/>
</dbReference>
<feature type="domain" description="Aminoglycoside phosphotransferase" evidence="11">
    <location>
        <begin position="185"/>
        <end position="436"/>
    </location>
</feature>
<dbReference type="SUPFAM" id="SSF56112">
    <property type="entry name" value="Protein kinase-like (PK-like)"/>
    <property type="match status" value="1"/>
</dbReference>
<comment type="caution">
    <text evidence="12">The sequence shown here is derived from an EMBL/GenBank/DDBJ whole genome shotgun (WGS) entry which is preliminary data.</text>
</comment>
<keyword evidence="4" id="KW-0963">Cytoplasm</keyword>
<dbReference type="InterPro" id="IPR003442">
    <property type="entry name" value="T6A_TsaE"/>
</dbReference>
<keyword evidence="12" id="KW-0808">Transferase</keyword>
<evidence type="ECO:0000256" key="5">
    <source>
        <dbReference type="ARBA" id="ARBA00022694"/>
    </source>
</evidence>
<dbReference type="InterPro" id="IPR027417">
    <property type="entry name" value="P-loop_NTPase"/>
</dbReference>
<keyword evidence="6" id="KW-0479">Metal-binding</keyword>
<dbReference type="GO" id="GO:0002949">
    <property type="term" value="P:tRNA threonylcarbamoyladenosine modification"/>
    <property type="evidence" value="ECO:0007669"/>
    <property type="project" value="InterPro"/>
</dbReference>
<dbReference type="OrthoDB" id="9809275at2"/>
<evidence type="ECO:0000256" key="3">
    <source>
        <dbReference type="ARBA" id="ARBA00019010"/>
    </source>
</evidence>